<dbReference type="EMBL" id="FOGI01000004">
    <property type="protein sequence ID" value="SER58175.1"/>
    <property type="molecule type" value="Genomic_DNA"/>
</dbReference>
<protein>
    <submittedName>
        <fullName evidence="4">Uncharacterized conserved protein YkwD, contains CAP (CSP/antigen 5/PR1) domain</fullName>
    </submittedName>
</protein>
<feature type="compositionally biased region" description="Low complexity" evidence="1">
    <location>
        <begin position="57"/>
        <end position="96"/>
    </location>
</feature>
<feature type="chain" id="PRO_5011560004" evidence="2">
    <location>
        <begin position="24"/>
        <end position="234"/>
    </location>
</feature>
<dbReference type="STRING" id="155974.SAMN04487818_104187"/>
<accession>A0A1H9QDD1</accession>
<dbReference type="PANTHER" id="PTHR31157">
    <property type="entry name" value="SCP DOMAIN-CONTAINING PROTEIN"/>
    <property type="match status" value="1"/>
</dbReference>
<feature type="region of interest" description="Disordered" evidence="1">
    <location>
        <begin position="48"/>
        <end position="113"/>
    </location>
</feature>
<evidence type="ECO:0000256" key="2">
    <source>
        <dbReference type="SAM" id="SignalP"/>
    </source>
</evidence>
<evidence type="ECO:0000313" key="5">
    <source>
        <dbReference type="Proteomes" id="UP000199051"/>
    </source>
</evidence>
<proteinExistence type="predicted"/>
<dbReference type="InterPro" id="IPR035940">
    <property type="entry name" value="CAP_sf"/>
</dbReference>
<evidence type="ECO:0000256" key="1">
    <source>
        <dbReference type="SAM" id="MobiDB-lite"/>
    </source>
</evidence>
<keyword evidence="2" id="KW-0732">Signal</keyword>
<feature type="domain" description="SCP" evidence="3">
    <location>
        <begin position="121"/>
        <end position="232"/>
    </location>
</feature>
<reference evidence="5" key="1">
    <citation type="submission" date="2016-10" db="EMBL/GenBank/DDBJ databases">
        <authorList>
            <person name="Varghese N."/>
            <person name="Submissions S."/>
        </authorList>
    </citation>
    <scope>NUCLEOTIDE SEQUENCE [LARGE SCALE GENOMIC DNA]</scope>
    <source>
        <strain evidence="5">DSM 44260</strain>
    </source>
</reference>
<evidence type="ECO:0000259" key="3">
    <source>
        <dbReference type="Pfam" id="PF00188"/>
    </source>
</evidence>
<keyword evidence="5" id="KW-1185">Reference proteome</keyword>
<dbReference type="SUPFAM" id="SSF55797">
    <property type="entry name" value="PR-1-like"/>
    <property type="match status" value="1"/>
</dbReference>
<gene>
    <name evidence="4" type="ORF">SAMN04487818_104187</name>
</gene>
<dbReference type="CDD" id="cd05379">
    <property type="entry name" value="CAP_bacterial"/>
    <property type="match status" value="1"/>
</dbReference>
<dbReference type="Pfam" id="PF00188">
    <property type="entry name" value="CAP"/>
    <property type="match status" value="1"/>
</dbReference>
<feature type="compositionally biased region" description="Pro residues" evidence="1">
    <location>
        <begin position="97"/>
        <end position="111"/>
    </location>
</feature>
<dbReference type="InterPro" id="IPR014044">
    <property type="entry name" value="CAP_dom"/>
</dbReference>
<feature type="signal peptide" evidence="2">
    <location>
        <begin position="1"/>
        <end position="23"/>
    </location>
</feature>
<dbReference type="Proteomes" id="UP000199051">
    <property type="component" value="Unassembled WGS sequence"/>
</dbReference>
<name>A0A1H9QDD1_9PSEU</name>
<dbReference type="PANTHER" id="PTHR31157:SF1">
    <property type="entry name" value="SCP DOMAIN-CONTAINING PROTEIN"/>
    <property type="match status" value="1"/>
</dbReference>
<sequence length="234" mass="23758">MPAVLVALAVGAGTAGVATLATAPSVGDGTLASPDEASLDREIALVEGATADPSAESTTTAPTTLSSVSTTPTTTTTTTSSSAPVTTTTTTTVKPTTTPPKPTTTKPPAPVDPSAAGQVLAITNDERAKAGCAPLVLDARLNQAAQAHSADMSAQNYFSHTSLDGRTFVDRAKAAGYPSPGAENIAKGQRTAAEVMTAWMNSSGHRANILNCGLKTMGLGFVQNGYYWTQMFGR</sequence>
<dbReference type="Gene3D" id="3.40.33.10">
    <property type="entry name" value="CAP"/>
    <property type="match status" value="1"/>
</dbReference>
<evidence type="ECO:0000313" key="4">
    <source>
        <dbReference type="EMBL" id="SER58175.1"/>
    </source>
</evidence>
<dbReference type="AlphaFoldDB" id="A0A1H9QDD1"/>
<organism evidence="4 5">
    <name type="scientific">Actinokineospora terrae</name>
    <dbReference type="NCBI Taxonomy" id="155974"/>
    <lineage>
        <taxon>Bacteria</taxon>
        <taxon>Bacillati</taxon>
        <taxon>Actinomycetota</taxon>
        <taxon>Actinomycetes</taxon>
        <taxon>Pseudonocardiales</taxon>
        <taxon>Pseudonocardiaceae</taxon>
        <taxon>Actinokineospora</taxon>
    </lineage>
</organism>